<accession>A0A084IP57</accession>
<organism evidence="5 6">
    <name type="scientific">Salinisphaera hydrothermalis (strain C41B8)</name>
    <dbReference type="NCBI Taxonomy" id="1304275"/>
    <lineage>
        <taxon>Bacteria</taxon>
        <taxon>Pseudomonadati</taxon>
        <taxon>Pseudomonadota</taxon>
        <taxon>Gammaproteobacteria</taxon>
        <taxon>Salinisphaerales</taxon>
        <taxon>Salinisphaeraceae</taxon>
        <taxon>Salinisphaera</taxon>
    </lineage>
</organism>
<dbReference type="InterPro" id="IPR057326">
    <property type="entry name" value="KR_dom"/>
</dbReference>
<dbReference type="RefSeq" id="WP_037334752.1">
    <property type="nucleotide sequence ID" value="NZ_APNK01000004.1"/>
</dbReference>
<name>A0A084IP57_SALHC</name>
<evidence type="ECO:0000256" key="1">
    <source>
        <dbReference type="ARBA" id="ARBA00006484"/>
    </source>
</evidence>
<gene>
    <name evidence="5" type="ORF">C41B8_04646</name>
</gene>
<reference evidence="5 6" key="1">
    <citation type="submission" date="2013-03" db="EMBL/GenBank/DDBJ databases">
        <title>Salinisphaera hydrothermalis C41B8 Genome Sequencing.</title>
        <authorList>
            <person name="Li C."/>
            <person name="Lai Q."/>
            <person name="Shao Z."/>
        </authorList>
    </citation>
    <scope>NUCLEOTIDE SEQUENCE [LARGE SCALE GENOMIC DNA]</scope>
    <source>
        <strain evidence="5 6">C41B8</strain>
    </source>
</reference>
<evidence type="ECO:0000256" key="3">
    <source>
        <dbReference type="RuleBase" id="RU000363"/>
    </source>
</evidence>
<protein>
    <submittedName>
        <fullName evidence="5">Oxidoreductase, short chain dehydrogenase</fullName>
    </submittedName>
</protein>
<keyword evidence="6" id="KW-1185">Reference proteome</keyword>
<keyword evidence="2" id="KW-0560">Oxidoreductase</keyword>
<dbReference type="AlphaFoldDB" id="A0A084IP57"/>
<dbReference type="STRING" id="1304275.C41B8_04646"/>
<dbReference type="GO" id="GO:0016020">
    <property type="term" value="C:membrane"/>
    <property type="evidence" value="ECO:0007669"/>
    <property type="project" value="TreeGrafter"/>
</dbReference>
<evidence type="ECO:0000313" key="5">
    <source>
        <dbReference type="EMBL" id="KEZ78491.1"/>
    </source>
</evidence>
<comment type="caution">
    <text evidence="5">The sequence shown here is derived from an EMBL/GenBank/DDBJ whole genome shotgun (WGS) entry which is preliminary data.</text>
</comment>
<dbReference type="Proteomes" id="UP000028302">
    <property type="component" value="Unassembled WGS sequence"/>
</dbReference>
<dbReference type="PROSITE" id="PS00061">
    <property type="entry name" value="ADH_SHORT"/>
    <property type="match status" value="1"/>
</dbReference>
<dbReference type="Gene3D" id="3.40.50.720">
    <property type="entry name" value="NAD(P)-binding Rossmann-like Domain"/>
    <property type="match status" value="1"/>
</dbReference>
<dbReference type="eggNOG" id="COG0300">
    <property type="taxonomic scope" value="Bacteria"/>
</dbReference>
<dbReference type="PANTHER" id="PTHR44196">
    <property type="entry name" value="DEHYDROGENASE/REDUCTASE SDR FAMILY MEMBER 7B"/>
    <property type="match status" value="1"/>
</dbReference>
<dbReference type="PANTHER" id="PTHR44196:SF1">
    <property type="entry name" value="DEHYDROGENASE_REDUCTASE SDR FAMILY MEMBER 7B"/>
    <property type="match status" value="1"/>
</dbReference>
<dbReference type="SMART" id="SM00822">
    <property type="entry name" value="PKS_KR"/>
    <property type="match status" value="1"/>
</dbReference>
<dbReference type="Pfam" id="PF00106">
    <property type="entry name" value="adh_short"/>
    <property type="match status" value="1"/>
</dbReference>
<dbReference type="PRINTS" id="PR00081">
    <property type="entry name" value="GDHRDH"/>
</dbReference>
<feature type="domain" description="Ketoreductase" evidence="4">
    <location>
        <begin position="10"/>
        <end position="189"/>
    </location>
</feature>
<dbReference type="InterPro" id="IPR002347">
    <property type="entry name" value="SDR_fam"/>
</dbReference>
<dbReference type="InterPro" id="IPR020904">
    <property type="entry name" value="Sc_DH/Rdtase_CS"/>
</dbReference>
<proteinExistence type="inferred from homology"/>
<dbReference type="PRINTS" id="PR00080">
    <property type="entry name" value="SDRFAMILY"/>
</dbReference>
<comment type="similarity">
    <text evidence="1 3">Belongs to the short-chain dehydrogenases/reductases (SDR) family.</text>
</comment>
<evidence type="ECO:0000313" key="6">
    <source>
        <dbReference type="Proteomes" id="UP000028302"/>
    </source>
</evidence>
<evidence type="ECO:0000256" key="2">
    <source>
        <dbReference type="ARBA" id="ARBA00023002"/>
    </source>
</evidence>
<dbReference type="SUPFAM" id="SSF51735">
    <property type="entry name" value="NAD(P)-binding Rossmann-fold domains"/>
    <property type="match status" value="1"/>
</dbReference>
<dbReference type="GO" id="GO:0016491">
    <property type="term" value="F:oxidoreductase activity"/>
    <property type="evidence" value="ECO:0007669"/>
    <property type="project" value="UniProtKB-KW"/>
</dbReference>
<dbReference type="OrthoDB" id="335726at2"/>
<sequence>MNRSGEVRSEVTLITGASQGIGYYLALELARRGDAVAVLARRRAELEALVARITDEGGRAMAVTADVTDRSALAQAAERVRSEFGPITRLVANAGGGQPTHIAAYDAECVEDTIRLNLIGTANAVGVVLDDMRARGRGHLVAMGSLAALRGLPTAAAYSAAKAGVANFMESLAIDLWDTGIDVTLLEPGFVAKPDSKKRRMRMPMDVATRRMASAIIARRRLWRGPASLVFAANILRLLPFPAYRRVMAGQGRATDA</sequence>
<dbReference type="EMBL" id="APNK01000004">
    <property type="protein sequence ID" value="KEZ78491.1"/>
    <property type="molecule type" value="Genomic_DNA"/>
</dbReference>
<evidence type="ECO:0000259" key="4">
    <source>
        <dbReference type="SMART" id="SM00822"/>
    </source>
</evidence>
<dbReference type="InterPro" id="IPR036291">
    <property type="entry name" value="NAD(P)-bd_dom_sf"/>
</dbReference>